<dbReference type="Gene3D" id="3.40.720.10">
    <property type="entry name" value="Alkaline Phosphatase, subunit A"/>
    <property type="match status" value="1"/>
</dbReference>
<dbReference type="InterPro" id="IPR035874">
    <property type="entry name" value="IDS"/>
</dbReference>
<evidence type="ECO:0000259" key="7">
    <source>
        <dbReference type="Pfam" id="PF00884"/>
    </source>
</evidence>
<dbReference type="CDD" id="cd16030">
    <property type="entry name" value="iduronate-2-sulfatase"/>
    <property type="match status" value="1"/>
</dbReference>
<dbReference type="Proteomes" id="UP000464378">
    <property type="component" value="Chromosome"/>
</dbReference>
<dbReference type="AlphaFoldDB" id="A0A6C2YP06"/>
<evidence type="ECO:0000256" key="4">
    <source>
        <dbReference type="ARBA" id="ARBA00022729"/>
    </source>
</evidence>
<dbReference type="InParanoid" id="A0A6C2YP06"/>
<evidence type="ECO:0000256" key="5">
    <source>
        <dbReference type="ARBA" id="ARBA00022801"/>
    </source>
</evidence>
<evidence type="ECO:0000256" key="6">
    <source>
        <dbReference type="ARBA" id="ARBA00022837"/>
    </source>
</evidence>
<proteinExistence type="inferred from homology"/>
<dbReference type="InterPro" id="IPR000917">
    <property type="entry name" value="Sulfatase_N"/>
</dbReference>
<gene>
    <name evidence="8" type="ORF">GMBLW1_10970</name>
</gene>
<dbReference type="KEGG" id="tim:GMBLW1_10970"/>
<dbReference type="EMBL" id="LR586016">
    <property type="protein sequence ID" value="VIP02863.1"/>
    <property type="molecule type" value="Genomic_DNA"/>
</dbReference>
<dbReference type="PANTHER" id="PTHR45953:SF1">
    <property type="entry name" value="IDURONATE 2-SULFATASE"/>
    <property type="match status" value="1"/>
</dbReference>
<dbReference type="Pfam" id="PF00884">
    <property type="entry name" value="Sulfatase"/>
    <property type="match status" value="1"/>
</dbReference>
<organism evidence="8">
    <name type="scientific">Tuwongella immobilis</name>
    <dbReference type="NCBI Taxonomy" id="692036"/>
    <lineage>
        <taxon>Bacteria</taxon>
        <taxon>Pseudomonadati</taxon>
        <taxon>Planctomycetota</taxon>
        <taxon>Planctomycetia</taxon>
        <taxon>Gemmatales</taxon>
        <taxon>Gemmataceae</taxon>
        <taxon>Tuwongella</taxon>
    </lineage>
</organism>
<keyword evidence="3" id="KW-0479">Metal-binding</keyword>
<reference evidence="8" key="1">
    <citation type="submission" date="2019-04" db="EMBL/GenBank/DDBJ databases">
        <authorList>
            <consortium name="Science for Life Laboratories"/>
        </authorList>
    </citation>
    <scope>NUCLEOTIDE SEQUENCE</scope>
    <source>
        <strain evidence="8">MBLW1</strain>
    </source>
</reference>
<evidence type="ECO:0000256" key="2">
    <source>
        <dbReference type="ARBA" id="ARBA00008779"/>
    </source>
</evidence>
<feature type="domain" description="Sulfatase N-terminal" evidence="7">
    <location>
        <begin position="31"/>
        <end position="379"/>
    </location>
</feature>
<comment type="cofactor">
    <cofactor evidence="1">
        <name>Ca(2+)</name>
        <dbReference type="ChEBI" id="CHEBI:29108"/>
    </cofactor>
</comment>
<dbReference type="PANTHER" id="PTHR45953">
    <property type="entry name" value="IDURONATE 2-SULFATASE"/>
    <property type="match status" value="1"/>
</dbReference>
<dbReference type="RefSeq" id="WP_162657992.1">
    <property type="nucleotide sequence ID" value="NZ_LR593887.1"/>
</dbReference>
<evidence type="ECO:0000313" key="8">
    <source>
        <dbReference type="EMBL" id="VIP02863.1"/>
    </source>
</evidence>
<dbReference type="InterPro" id="IPR017850">
    <property type="entry name" value="Alkaline_phosphatase_core_sf"/>
</dbReference>
<dbReference type="SUPFAM" id="SSF53649">
    <property type="entry name" value="Alkaline phosphatase-like"/>
    <property type="match status" value="1"/>
</dbReference>
<dbReference type="GO" id="GO:0046872">
    <property type="term" value="F:metal ion binding"/>
    <property type="evidence" value="ECO:0007669"/>
    <property type="project" value="UniProtKB-KW"/>
</dbReference>
<comment type="similarity">
    <text evidence="2">Belongs to the sulfatase family.</text>
</comment>
<keyword evidence="6" id="KW-0106">Calcium</keyword>
<dbReference type="GO" id="GO:0004423">
    <property type="term" value="F:iduronate-2-sulfatase activity"/>
    <property type="evidence" value="ECO:0007669"/>
    <property type="project" value="InterPro"/>
</dbReference>
<evidence type="ECO:0000256" key="1">
    <source>
        <dbReference type="ARBA" id="ARBA00001913"/>
    </source>
</evidence>
<name>A0A6C2YP06_9BACT</name>
<dbReference type="GO" id="GO:0005737">
    <property type="term" value="C:cytoplasm"/>
    <property type="evidence" value="ECO:0007669"/>
    <property type="project" value="TreeGrafter"/>
</dbReference>
<evidence type="ECO:0000313" key="9">
    <source>
        <dbReference type="Proteomes" id="UP000464378"/>
    </source>
</evidence>
<protein>
    <recommendedName>
        <fullName evidence="7">Sulfatase N-terminal domain-containing protein</fullName>
    </recommendedName>
</protein>
<sequence>MKSRIETIQIATIIWLTLFQGYSFAAPIKRPNIILIMSDDLTRTSLGCYGNAVCRTPNIDRLASQGIRFTNAYCQATYCGPSRASMLSGYYPDATKIFGYTSPRPVIQDRETWPEFFKNRGYSTHRFGKIYHMGVPGEIESGVDGADDPKSWTTRTNIAGPEWKAAGVGETLEGNPEGKKPIQGGNTFVYVKSSASDLEHADGKTAQKAIEWIQKKPDHPFFLAVGFVRPHVPFVAPSAYFESLPRWGQLELPKKIPQDWNDIPKAGINYKTSQNMRMSIDQQKKAIWAYYASVQYIDSLVGKMMNAVESAGIAENTIIIFTSDHGFHLGEHDFWAKVSLHEESATVPLIIRIPKHTSRVATQFVGLIDLFPTTCDLCGFEIPSRIQGRSLKTVLSNPDGSVRESIFSVSPMQSGYLLRNNRWAYLQYGEQGEKGVELYDMQSDPHQITNLAMKPEWRSTINERKTVLQKTLAEIRNSDLNQ</sequence>
<keyword evidence="9" id="KW-1185">Reference proteome</keyword>
<accession>A0A6C2YP06</accession>
<keyword evidence="5" id="KW-0378">Hydrolase</keyword>
<evidence type="ECO:0000256" key="3">
    <source>
        <dbReference type="ARBA" id="ARBA00022723"/>
    </source>
</evidence>
<dbReference type="EMBL" id="LR593887">
    <property type="protein sequence ID" value="VTS02677.1"/>
    <property type="molecule type" value="Genomic_DNA"/>
</dbReference>
<keyword evidence="4" id="KW-0732">Signal</keyword>